<reference evidence="1" key="1">
    <citation type="submission" date="2014-11" db="EMBL/GenBank/DDBJ databases">
        <authorList>
            <person name="Amaro Gonzalez C."/>
        </authorList>
    </citation>
    <scope>NUCLEOTIDE SEQUENCE</scope>
</reference>
<dbReference type="AlphaFoldDB" id="A0A0E9PQ02"/>
<evidence type="ECO:0000313" key="1">
    <source>
        <dbReference type="EMBL" id="JAH06342.1"/>
    </source>
</evidence>
<organism evidence="1">
    <name type="scientific">Anguilla anguilla</name>
    <name type="common">European freshwater eel</name>
    <name type="synonym">Muraena anguilla</name>
    <dbReference type="NCBI Taxonomy" id="7936"/>
    <lineage>
        <taxon>Eukaryota</taxon>
        <taxon>Metazoa</taxon>
        <taxon>Chordata</taxon>
        <taxon>Craniata</taxon>
        <taxon>Vertebrata</taxon>
        <taxon>Euteleostomi</taxon>
        <taxon>Actinopterygii</taxon>
        <taxon>Neopterygii</taxon>
        <taxon>Teleostei</taxon>
        <taxon>Anguilliformes</taxon>
        <taxon>Anguillidae</taxon>
        <taxon>Anguilla</taxon>
    </lineage>
</organism>
<reference evidence="1" key="2">
    <citation type="journal article" date="2015" name="Fish Shellfish Immunol.">
        <title>Early steps in the European eel (Anguilla anguilla)-Vibrio vulnificus interaction in the gills: Role of the RtxA13 toxin.</title>
        <authorList>
            <person name="Callol A."/>
            <person name="Pajuelo D."/>
            <person name="Ebbesson L."/>
            <person name="Teles M."/>
            <person name="MacKenzie S."/>
            <person name="Amaro C."/>
        </authorList>
    </citation>
    <scope>NUCLEOTIDE SEQUENCE</scope>
</reference>
<dbReference type="EMBL" id="GBXM01102235">
    <property type="protein sequence ID" value="JAH06342.1"/>
    <property type="molecule type" value="Transcribed_RNA"/>
</dbReference>
<proteinExistence type="predicted"/>
<name>A0A0E9PQ02_ANGAN</name>
<protein>
    <submittedName>
        <fullName evidence="1">Uncharacterized protein</fullName>
    </submittedName>
</protein>
<sequence length="16" mass="1933">MQLKNRSSNQKVFCHL</sequence>
<accession>A0A0E9PQ02</accession>